<sequence length="166" mass="17869">MSVSPLTPIPVITPPMQNSKANTKSKDQSLILEHLKQIVELLQTSTIAEESGKDTLSIFWAAYKRFSGEYDDNMLERCNSSMDMLLIFAGLFSAVNTAFIIAMQPNPGDSTNALLRQLIQITANSSSAAQTTFISPTPTAVWPQVIAHASLALGLIAAFGAVLAKQ</sequence>
<dbReference type="Proteomes" id="UP000054485">
    <property type="component" value="Unassembled WGS sequence"/>
</dbReference>
<feature type="transmembrane region" description="Helical" evidence="2">
    <location>
        <begin position="84"/>
        <end position="103"/>
    </location>
</feature>
<keyword evidence="2" id="KW-1133">Transmembrane helix</keyword>
<feature type="transmembrane region" description="Helical" evidence="2">
    <location>
        <begin position="145"/>
        <end position="164"/>
    </location>
</feature>
<protein>
    <recommendedName>
        <fullName evidence="3">DUF6535 domain-containing protein</fullName>
    </recommendedName>
</protein>
<reference evidence="4 5" key="1">
    <citation type="submission" date="2014-04" db="EMBL/GenBank/DDBJ databases">
        <authorList>
            <consortium name="DOE Joint Genome Institute"/>
            <person name="Kuo A."/>
            <person name="Ruytinx J."/>
            <person name="Rineau F."/>
            <person name="Colpaert J."/>
            <person name="Kohler A."/>
            <person name="Nagy L.G."/>
            <person name="Floudas D."/>
            <person name="Copeland A."/>
            <person name="Barry K.W."/>
            <person name="Cichocki N."/>
            <person name="Veneault-Fourrey C."/>
            <person name="LaButti K."/>
            <person name="Lindquist E.A."/>
            <person name="Lipzen A."/>
            <person name="Lundell T."/>
            <person name="Morin E."/>
            <person name="Murat C."/>
            <person name="Sun H."/>
            <person name="Tunlid A."/>
            <person name="Henrissat B."/>
            <person name="Grigoriev I.V."/>
            <person name="Hibbett D.S."/>
            <person name="Martin F."/>
            <person name="Nordberg H.P."/>
            <person name="Cantor M.N."/>
            <person name="Hua S.X."/>
        </authorList>
    </citation>
    <scope>NUCLEOTIDE SEQUENCE [LARGE SCALE GENOMIC DNA]</scope>
    <source>
        <strain evidence="4 5">UH-Slu-Lm8-n1</strain>
    </source>
</reference>
<keyword evidence="2" id="KW-0472">Membrane</keyword>
<reference evidence="5" key="2">
    <citation type="submission" date="2015-01" db="EMBL/GenBank/DDBJ databases">
        <title>Evolutionary Origins and Diversification of the Mycorrhizal Mutualists.</title>
        <authorList>
            <consortium name="DOE Joint Genome Institute"/>
            <consortium name="Mycorrhizal Genomics Consortium"/>
            <person name="Kohler A."/>
            <person name="Kuo A."/>
            <person name="Nagy L.G."/>
            <person name="Floudas D."/>
            <person name="Copeland A."/>
            <person name="Barry K.W."/>
            <person name="Cichocki N."/>
            <person name="Veneault-Fourrey C."/>
            <person name="LaButti K."/>
            <person name="Lindquist E.A."/>
            <person name="Lipzen A."/>
            <person name="Lundell T."/>
            <person name="Morin E."/>
            <person name="Murat C."/>
            <person name="Riley R."/>
            <person name="Ohm R."/>
            <person name="Sun H."/>
            <person name="Tunlid A."/>
            <person name="Henrissat B."/>
            <person name="Grigoriev I.V."/>
            <person name="Hibbett D.S."/>
            <person name="Martin F."/>
        </authorList>
    </citation>
    <scope>NUCLEOTIDE SEQUENCE [LARGE SCALE GENOMIC DNA]</scope>
    <source>
        <strain evidence="5">UH-Slu-Lm8-n1</strain>
    </source>
</reference>
<proteinExistence type="predicted"/>
<dbReference type="InParanoid" id="A0A0D0BKI4"/>
<evidence type="ECO:0000256" key="2">
    <source>
        <dbReference type="SAM" id="Phobius"/>
    </source>
</evidence>
<feature type="region of interest" description="Disordered" evidence="1">
    <location>
        <begin position="1"/>
        <end position="24"/>
    </location>
</feature>
<dbReference type="Pfam" id="PF20153">
    <property type="entry name" value="DUF6535"/>
    <property type="match status" value="1"/>
</dbReference>
<accession>A0A0D0BKI4</accession>
<keyword evidence="5" id="KW-1185">Reference proteome</keyword>
<evidence type="ECO:0000313" key="4">
    <source>
        <dbReference type="EMBL" id="KIK43773.1"/>
    </source>
</evidence>
<dbReference type="AlphaFoldDB" id="A0A0D0BKI4"/>
<evidence type="ECO:0000256" key="1">
    <source>
        <dbReference type="SAM" id="MobiDB-lite"/>
    </source>
</evidence>
<dbReference type="InterPro" id="IPR045338">
    <property type="entry name" value="DUF6535"/>
</dbReference>
<name>A0A0D0BKI4_9AGAM</name>
<evidence type="ECO:0000259" key="3">
    <source>
        <dbReference type="Pfam" id="PF20153"/>
    </source>
</evidence>
<dbReference type="HOGENOM" id="CLU_018688_3_0_1"/>
<gene>
    <name evidence="4" type="ORF">CY34DRAFT_685935</name>
</gene>
<feature type="domain" description="DUF6535" evidence="3">
    <location>
        <begin position="60"/>
        <end position="166"/>
    </location>
</feature>
<organism evidence="4 5">
    <name type="scientific">Suillus luteus UH-Slu-Lm8-n1</name>
    <dbReference type="NCBI Taxonomy" id="930992"/>
    <lineage>
        <taxon>Eukaryota</taxon>
        <taxon>Fungi</taxon>
        <taxon>Dikarya</taxon>
        <taxon>Basidiomycota</taxon>
        <taxon>Agaricomycotina</taxon>
        <taxon>Agaricomycetes</taxon>
        <taxon>Agaricomycetidae</taxon>
        <taxon>Boletales</taxon>
        <taxon>Suillineae</taxon>
        <taxon>Suillaceae</taxon>
        <taxon>Suillus</taxon>
    </lineage>
</organism>
<dbReference type="EMBL" id="KN835205">
    <property type="protein sequence ID" value="KIK43773.1"/>
    <property type="molecule type" value="Genomic_DNA"/>
</dbReference>
<evidence type="ECO:0000313" key="5">
    <source>
        <dbReference type="Proteomes" id="UP000054485"/>
    </source>
</evidence>
<dbReference type="OrthoDB" id="3219854at2759"/>
<keyword evidence="2" id="KW-0812">Transmembrane</keyword>